<feature type="chain" id="PRO_5040826485" description="Secreted protein" evidence="1">
    <location>
        <begin position="41"/>
        <end position="145"/>
    </location>
</feature>
<evidence type="ECO:0008006" key="4">
    <source>
        <dbReference type="Google" id="ProtNLM"/>
    </source>
</evidence>
<proteinExistence type="predicted"/>
<accession>A0A9X4RE58</accession>
<evidence type="ECO:0000313" key="3">
    <source>
        <dbReference type="Proteomes" id="UP001152755"/>
    </source>
</evidence>
<comment type="caution">
    <text evidence="2">The sequence shown here is derived from an EMBL/GenBank/DDBJ whole genome shotgun (WGS) entry which is preliminary data.</text>
</comment>
<dbReference type="AlphaFoldDB" id="A0A9X4RE58"/>
<reference evidence="2" key="1">
    <citation type="submission" date="2022-08" db="EMBL/GenBank/DDBJ databases">
        <title>Genome analysis of Corynebacteriales strain.</title>
        <authorList>
            <person name="Lee S.D."/>
        </authorList>
    </citation>
    <scope>NUCLEOTIDE SEQUENCE</scope>
    <source>
        <strain evidence="2">D3-21</strain>
    </source>
</reference>
<gene>
    <name evidence="2" type="ORF">NVS88_13375</name>
</gene>
<keyword evidence="1" id="KW-0732">Signal</keyword>
<evidence type="ECO:0000256" key="1">
    <source>
        <dbReference type="SAM" id="SignalP"/>
    </source>
</evidence>
<protein>
    <recommendedName>
        <fullName evidence="4">Secreted protein</fullName>
    </recommendedName>
</protein>
<organism evidence="2 3">
    <name type="scientific">Speluncibacter jeojiensis</name>
    <dbReference type="NCBI Taxonomy" id="2710754"/>
    <lineage>
        <taxon>Bacteria</taxon>
        <taxon>Bacillati</taxon>
        <taxon>Actinomycetota</taxon>
        <taxon>Actinomycetes</taxon>
        <taxon>Mycobacteriales</taxon>
        <taxon>Speluncibacteraceae</taxon>
        <taxon>Speluncibacter</taxon>
    </lineage>
</organism>
<feature type="signal peptide" evidence="1">
    <location>
        <begin position="1"/>
        <end position="40"/>
    </location>
</feature>
<dbReference type="Proteomes" id="UP001152755">
    <property type="component" value="Unassembled WGS sequence"/>
</dbReference>
<evidence type="ECO:0000313" key="2">
    <source>
        <dbReference type="EMBL" id="MDG3015545.1"/>
    </source>
</evidence>
<name>A0A9X4RE58_9ACTN</name>
<dbReference type="RefSeq" id="WP_277829979.1">
    <property type="nucleotide sequence ID" value="NZ_JAAIVF010000001.1"/>
</dbReference>
<dbReference type="EMBL" id="JANRHA010000008">
    <property type="protein sequence ID" value="MDG3015545.1"/>
    <property type="molecule type" value="Genomic_DNA"/>
</dbReference>
<sequence length="145" mass="14976">MTTPNHNGATVRLRRAPARALAVLLATAAFPLVGAGVAAAADLGQTDAIAGSTSTQVGPSLVVGCAGQYESRPYAVRLHCDDASSTISAIDWTDWTQDKAKGVGTLDNARVEIVLDLSESVPGQPYRVFSRALLSGAQGVQSVQL</sequence>
<keyword evidence="3" id="KW-1185">Reference proteome</keyword>